<organism evidence="18 19">
    <name type="scientific">Ambispora gerdemannii</name>
    <dbReference type="NCBI Taxonomy" id="144530"/>
    <lineage>
        <taxon>Eukaryota</taxon>
        <taxon>Fungi</taxon>
        <taxon>Fungi incertae sedis</taxon>
        <taxon>Mucoromycota</taxon>
        <taxon>Glomeromycotina</taxon>
        <taxon>Glomeromycetes</taxon>
        <taxon>Archaeosporales</taxon>
        <taxon>Ambisporaceae</taxon>
        <taxon>Ambispora</taxon>
    </lineage>
</organism>
<dbReference type="GO" id="GO:1990023">
    <property type="term" value="C:mitotic spindle midzone"/>
    <property type="evidence" value="ECO:0007669"/>
    <property type="project" value="TreeGrafter"/>
</dbReference>
<keyword evidence="10" id="KW-0498">Mitosis</keyword>
<keyword evidence="15" id="KW-0137">Centromere</keyword>
<dbReference type="InterPro" id="IPR013963">
    <property type="entry name" value="DASH_Dad2"/>
</dbReference>
<evidence type="ECO:0000256" key="11">
    <source>
        <dbReference type="ARBA" id="ARBA00022838"/>
    </source>
</evidence>
<keyword evidence="7" id="KW-0963">Cytoplasm</keyword>
<evidence type="ECO:0000256" key="16">
    <source>
        <dbReference type="ARBA" id="ARBA00030568"/>
    </source>
</evidence>
<dbReference type="GO" id="GO:0042729">
    <property type="term" value="C:DASH complex"/>
    <property type="evidence" value="ECO:0007669"/>
    <property type="project" value="InterPro"/>
</dbReference>
<comment type="subcellular location">
    <subcellularLocation>
        <location evidence="3">Chromosome</location>
        <location evidence="3">Centromere</location>
        <location evidence="3">Kinetochore</location>
    </subcellularLocation>
    <subcellularLocation>
        <location evidence="2">Cytoplasm</location>
        <location evidence="2">Cytoskeleton</location>
        <location evidence="2">Spindle</location>
    </subcellularLocation>
    <subcellularLocation>
        <location evidence="1">Nucleus</location>
    </subcellularLocation>
</comment>
<dbReference type="GO" id="GO:0000278">
    <property type="term" value="P:mitotic cell cycle"/>
    <property type="evidence" value="ECO:0007669"/>
    <property type="project" value="InterPro"/>
</dbReference>
<keyword evidence="9" id="KW-0493">Microtubule</keyword>
<sequence>MASANFNYQDNNNPFLVPHSTAQLPPLQPPQQQLSFFNANNSNNDNVPPQQQQLSFFNANNNSIQQLNVPPYLLNKLNEKQLEFDHLLIVKETSAQMLIYFNVLAEKLDELNVGCQAVANVLRNWQEVFRAVSITETTKTKEKQQQKSEHDYFASSVRDTPPPPHSYLSSSQTSILSEHHHRQQQQSMSAAPIPVLVRVPTEK</sequence>
<evidence type="ECO:0000256" key="9">
    <source>
        <dbReference type="ARBA" id="ARBA00022701"/>
    </source>
</evidence>
<dbReference type="GO" id="GO:0008608">
    <property type="term" value="P:attachment of spindle microtubules to kinetochore"/>
    <property type="evidence" value="ECO:0007669"/>
    <property type="project" value="TreeGrafter"/>
</dbReference>
<protein>
    <recommendedName>
        <fullName evidence="5">DASH complex subunit DAD2</fullName>
    </recommendedName>
    <alternativeName>
        <fullName evidence="16">Outer kinetochore protein DAD2</fullName>
    </alternativeName>
</protein>
<feature type="region of interest" description="Disordered" evidence="17">
    <location>
        <begin position="139"/>
        <end position="203"/>
    </location>
</feature>
<keyword evidence="8" id="KW-0132">Cell division</keyword>
<evidence type="ECO:0000256" key="8">
    <source>
        <dbReference type="ARBA" id="ARBA00022618"/>
    </source>
</evidence>
<evidence type="ECO:0000256" key="5">
    <source>
        <dbReference type="ARBA" id="ARBA00020260"/>
    </source>
</evidence>
<evidence type="ECO:0000256" key="2">
    <source>
        <dbReference type="ARBA" id="ARBA00004186"/>
    </source>
</evidence>
<gene>
    <name evidence="18" type="ORF">AGERDE_LOCUS3819</name>
</gene>
<evidence type="ECO:0000256" key="15">
    <source>
        <dbReference type="ARBA" id="ARBA00023328"/>
    </source>
</evidence>
<feature type="compositionally biased region" description="Low complexity" evidence="17">
    <location>
        <begin position="166"/>
        <end position="176"/>
    </location>
</feature>
<dbReference type="Proteomes" id="UP000789831">
    <property type="component" value="Unassembled WGS sequence"/>
</dbReference>
<evidence type="ECO:0000256" key="10">
    <source>
        <dbReference type="ARBA" id="ARBA00022776"/>
    </source>
</evidence>
<evidence type="ECO:0000256" key="12">
    <source>
        <dbReference type="ARBA" id="ARBA00023212"/>
    </source>
</evidence>
<keyword evidence="14" id="KW-0131">Cell cycle</keyword>
<keyword evidence="19" id="KW-1185">Reference proteome</keyword>
<keyword evidence="12" id="KW-0206">Cytoskeleton</keyword>
<name>A0A9N8ZFZ7_9GLOM</name>
<dbReference type="Pfam" id="PF08654">
    <property type="entry name" value="DASH_Dad2"/>
    <property type="match status" value="1"/>
</dbReference>
<dbReference type="GO" id="GO:0044732">
    <property type="term" value="C:mitotic spindle pole body"/>
    <property type="evidence" value="ECO:0007669"/>
    <property type="project" value="TreeGrafter"/>
</dbReference>
<comment type="similarity">
    <text evidence="4">Belongs to the DASH complex DAD2 family.</text>
</comment>
<evidence type="ECO:0000256" key="17">
    <source>
        <dbReference type="SAM" id="MobiDB-lite"/>
    </source>
</evidence>
<reference evidence="18" key="1">
    <citation type="submission" date="2021-06" db="EMBL/GenBank/DDBJ databases">
        <authorList>
            <person name="Kallberg Y."/>
            <person name="Tangrot J."/>
            <person name="Rosling A."/>
        </authorList>
    </citation>
    <scope>NUCLEOTIDE SEQUENCE</scope>
    <source>
        <strain evidence="18">MT106</strain>
    </source>
</reference>
<dbReference type="OrthoDB" id="3230169at2759"/>
<dbReference type="PANTHER" id="PTHR28036:SF1">
    <property type="entry name" value="DASH COMPLEX SUBUNIT DAD2"/>
    <property type="match status" value="1"/>
</dbReference>
<dbReference type="AlphaFoldDB" id="A0A9N8ZFZ7"/>
<comment type="caution">
    <text evidence="18">The sequence shown here is derived from an EMBL/GenBank/DDBJ whole genome shotgun (WGS) entry which is preliminary data.</text>
</comment>
<evidence type="ECO:0000256" key="6">
    <source>
        <dbReference type="ARBA" id="ARBA00022454"/>
    </source>
</evidence>
<dbReference type="GO" id="GO:0051301">
    <property type="term" value="P:cell division"/>
    <property type="evidence" value="ECO:0007669"/>
    <property type="project" value="UniProtKB-KW"/>
</dbReference>
<dbReference type="PANTHER" id="PTHR28036">
    <property type="entry name" value="DASH COMPLEX SUBUNIT DAD2"/>
    <property type="match status" value="1"/>
</dbReference>
<evidence type="ECO:0000313" key="18">
    <source>
        <dbReference type="EMBL" id="CAG8492350.1"/>
    </source>
</evidence>
<evidence type="ECO:0000256" key="4">
    <source>
        <dbReference type="ARBA" id="ARBA00005501"/>
    </source>
</evidence>
<keyword evidence="6" id="KW-0158">Chromosome</keyword>
<evidence type="ECO:0000256" key="13">
    <source>
        <dbReference type="ARBA" id="ARBA00023242"/>
    </source>
</evidence>
<feature type="compositionally biased region" description="Basic and acidic residues" evidence="17">
    <location>
        <begin position="139"/>
        <end position="152"/>
    </location>
</feature>
<keyword evidence="11" id="KW-0995">Kinetochore</keyword>
<evidence type="ECO:0000256" key="3">
    <source>
        <dbReference type="ARBA" id="ARBA00004629"/>
    </source>
</evidence>
<keyword evidence="13" id="KW-0539">Nucleus</keyword>
<evidence type="ECO:0000256" key="7">
    <source>
        <dbReference type="ARBA" id="ARBA00022490"/>
    </source>
</evidence>
<evidence type="ECO:0000313" key="19">
    <source>
        <dbReference type="Proteomes" id="UP000789831"/>
    </source>
</evidence>
<proteinExistence type="inferred from homology"/>
<accession>A0A9N8ZFZ7</accession>
<dbReference type="GO" id="GO:0005874">
    <property type="term" value="C:microtubule"/>
    <property type="evidence" value="ECO:0007669"/>
    <property type="project" value="UniProtKB-KW"/>
</dbReference>
<dbReference type="EMBL" id="CAJVPL010000399">
    <property type="protein sequence ID" value="CAG8492350.1"/>
    <property type="molecule type" value="Genomic_DNA"/>
</dbReference>
<evidence type="ECO:0000256" key="1">
    <source>
        <dbReference type="ARBA" id="ARBA00004123"/>
    </source>
</evidence>
<evidence type="ECO:0000256" key="14">
    <source>
        <dbReference type="ARBA" id="ARBA00023306"/>
    </source>
</evidence>